<sequence>MSWSKPIPTRAPTTSPPVPAPAEMTRATPQAFAGPPLARSASRDLNAAKSPVRRRPPTYHVPCTVKAQTHYPSHLRDIPATTGCQEGFDHDTWSVCSVIMTHFEKVRPNPSRPYAPTCYRTLYQNVLFLTHFKMIV</sequence>
<evidence type="ECO:0000313" key="2">
    <source>
        <dbReference type="EMBL" id="CDF32620.1"/>
    </source>
</evidence>
<organism evidence="2 3">
    <name type="scientific">Chondrus crispus</name>
    <name type="common">Carrageen Irish moss</name>
    <name type="synonym">Polymorpha crispa</name>
    <dbReference type="NCBI Taxonomy" id="2769"/>
    <lineage>
        <taxon>Eukaryota</taxon>
        <taxon>Rhodophyta</taxon>
        <taxon>Florideophyceae</taxon>
        <taxon>Rhodymeniophycidae</taxon>
        <taxon>Gigartinales</taxon>
        <taxon>Gigartinaceae</taxon>
        <taxon>Chondrus</taxon>
    </lineage>
</organism>
<dbReference type="GeneID" id="17320106"/>
<gene>
    <name evidence="2" type="ORF">CHC_T00008230001</name>
</gene>
<proteinExistence type="predicted"/>
<dbReference type="KEGG" id="ccp:CHC_T00008230001"/>
<dbReference type="AlphaFoldDB" id="R7Q581"/>
<protein>
    <submittedName>
        <fullName evidence="2">Uncharacterized protein</fullName>
    </submittedName>
</protein>
<dbReference type="Gramene" id="CDF32620">
    <property type="protein sequence ID" value="CDF32620"/>
    <property type="gene ID" value="CHC_T00008230001"/>
</dbReference>
<accession>R7Q581</accession>
<dbReference type="Proteomes" id="UP000012073">
    <property type="component" value="Unassembled WGS sequence"/>
</dbReference>
<evidence type="ECO:0000313" key="3">
    <source>
        <dbReference type="Proteomes" id="UP000012073"/>
    </source>
</evidence>
<evidence type="ECO:0000256" key="1">
    <source>
        <dbReference type="SAM" id="MobiDB-lite"/>
    </source>
</evidence>
<name>R7Q581_CHOCR</name>
<dbReference type="EMBL" id="HG001524">
    <property type="protein sequence ID" value="CDF32620.1"/>
    <property type="molecule type" value="Genomic_DNA"/>
</dbReference>
<keyword evidence="3" id="KW-1185">Reference proteome</keyword>
<dbReference type="RefSeq" id="XP_005712391.1">
    <property type="nucleotide sequence ID" value="XM_005712334.1"/>
</dbReference>
<reference evidence="3" key="1">
    <citation type="journal article" date="2013" name="Proc. Natl. Acad. Sci. U.S.A.">
        <title>Genome structure and metabolic features in the red seaweed Chondrus crispus shed light on evolution of the Archaeplastida.</title>
        <authorList>
            <person name="Collen J."/>
            <person name="Porcel B."/>
            <person name="Carre W."/>
            <person name="Ball S.G."/>
            <person name="Chaparro C."/>
            <person name="Tonon T."/>
            <person name="Barbeyron T."/>
            <person name="Michel G."/>
            <person name="Noel B."/>
            <person name="Valentin K."/>
            <person name="Elias M."/>
            <person name="Artiguenave F."/>
            <person name="Arun A."/>
            <person name="Aury J.M."/>
            <person name="Barbosa-Neto J.F."/>
            <person name="Bothwell J.H."/>
            <person name="Bouget F.Y."/>
            <person name="Brillet L."/>
            <person name="Cabello-Hurtado F."/>
            <person name="Capella-Gutierrez S."/>
            <person name="Charrier B."/>
            <person name="Cladiere L."/>
            <person name="Cock J.M."/>
            <person name="Coelho S.M."/>
            <person name="Colleoni C."/>
            <person name="Czjzek M."/>
            <person name="Da Silva C."/>
            <person name="Delage L."/>
            <person name="Denoeud F."/>
            <person name="Deschamps P."/>
            <person name="Dittami S.M."/>
            <person name="Gabaldon T."/>
            <person name="Gachon C.M."/>
            <person name="Groisillier A."/>
            <person name="Herve C."/>
            <person name="Jabbari K."/>
            <person name="Katinka M."/>
            <person name="Kloareg B."/>
            <person name="Kowalczyk N."/>
            <person name="Labadie K."/>
            <person name="Leblanc C."/>
            <person name="Lopez P.J."/>
            <person name="McLachlan D.H."/>
            <person name="Meslet-Cladiere L."/>
            <person name="Moustafa A."/>
            <person name="Nehr Z."/>
            <person name="Nyvall Collen P."/>
            <person name="Panaud O."/>
            <person name="Partensky F."/>
            <person name="Poulain J."/>
            <person name="Rensing S.A."/>
            <person name="Rousvoal S."/>
            <person name="Samson G."/>
            <person name="Symeonidi A."/>
            <person name="Weissenbach J."/>
            <person name="Zambounis A."/>
            <person name="Wincker P."/>
            <person name="Boyen C."/>
        </authorList>
    </citation>
    <scope>NUCLEOTIDE SEQUENCE [LARGE SCALE GENOMIC DNA]</scope>
    <source>
        <strain evidence="3">cv. Stackhouse</strain>
    </source>
</reference>
<feature type="region of interest" description="Disordered" evidence="1">
    <location>
        <begin position="1"/>
        <end position="59"/>
    </location>
</feature>